<accession>A0AAD7WBG6</accession>
<dbReference type="Proteomes" id="UP001221898">
    <property type="component" value="Unassembled WGS sequence"/>
</dbReference>
<name>A0AAD7WBG6_9TELE</name>
<dbReference type="EMBL" id="JAINUG010000164">
    <property type="protein sequence ID" value="KAJ8390972.1"/>
    <property type="molecule type" value="Genomic_DNA"/>
</dbReference>
<proteinExistence type="predicted"/>
<dbReference type="AlphaFoldDB" id="A0AAD7WBG6"/>
<organism evidence="1 2">
    <name type="scientific">Aldrovandia affinis</name>
    <dbReference type="NCBI Taxonomy" id="143900"/>
    <lineage>
        <taxon>Eukaryota</taxon>
        <taxon>Metazoa</taxon>
        <taxon>Chordata</taxon>
        <taxon>Craniata</taxon>
        <taxon>Vertebrata</taxon>
        <taxon>Euteleostomi</taxon>
        <taxon>Actinopterygii</taxon>
        <taxon>Neopterygii</taxon>
        <taxon>Teleostei</taxon>
        <taxon>Notacanthiformes</taxon>
        <taxon>Halosauridae</taxon>
        <taxon>Aldrovandia</taxon>
    </lineage>
</organism>
<gene>
    <name evidence="1" type="ORF">AAFF_G00098920</name>
</gene>
<comment type="caution">
    <text evidence="1">The sequence shown here is derived from an EMBL/GenBank/DDBJ whole genome shotgun (WGS) entry which is preliminary data.</text>
</comment>
<sequence length="95" mass="11116">MHHYFLHHCFRIQRDTKPWLAGVKADIERKWKGVENARILLEFRPHCFGPAPPNASWWANGAQRLLLSLVWTCEVIVSGTVTQILSFYLKERSQL</sequence>
<keyword evidence="2" id="KW-1185">Reference proteome</keyword>
<protein>
    <submittedName>
        <fullName evidence="1">Uncharacterized protein</fullName>
    </submittedName>
</protein>
<evidence type="ECO:0000313" key="1">
    <source>
        <dbReference type="EMBL" id="KAJ8390972.1"/>
    </source>
</evidence>
<reference evidence="1" key="1">
    <citation type="journal article" date="2023" name="Science">
        <title>Genome structures resolve the early diversification of teleost fishes.</title>
        <authorList>
            <person name="Parey E."/>
            <person name="Louis A."/>
            <person name="Montfort J."/>
            <person name="Bouchez O."/>
            <person name="Roques C."/>
            <person name="Iampietro C."/>
            <person name="Lluch J."/>
            <person name="Castinel A."/>
            <person name="Donnadieu C."/>
            <person name="Desvignes T."/>
            <person name="Floi Bucao C."/>
            <person name="Jouanno E."/>
            <person name="Wen M."/>
            <person name="Mejri S."/>
            <person name="Dirks R."/>
            <person name="Jansen H."/>
            <person name="Henkel C."/>
            <person name="Chen W.J."/>
            <person name="Zahm M."/>
            <person name="Cabau C."/>
            <person name="Klopp C."/>
            <person name="Thompson A.W."/>
            <person name="Robinson-Rechavi M."/>
            <person name="Braasch I."/>
            <person name="Lecointre G."/>
            <person name="Bobe J."/>
            <person name="Postlethwait J.H."/>
            <person name="Berthelot C."/>
            <person name="Roest Crollius H."/>
            <person name="Guiguen Y."/>
        </authorList>
    </citation>
    <scope>NUCLEOTIDE SEQUENCE</scope>
    <source>
        <strain evidence="1">NC1722</strain>
    </source>
</reference>
<evidence type="ECO:0000313" key="2">
    <source>
        <dbReference type="Proteomes" id="UP001221898"/>
    </source>
</evidence>